<dbReference type="EMBL" id="RHFK02000004">
    <property type="protein sequence ID" value="TWW77784.1"/>
    <property type="molecule type" value="Genomic_DNA"/>
</dbReference>
<keyword evidence="3 6" id="KW-1133">Transmembrane helix</keyword>
<dbReference type="AlphaFoldDB" id="A0A5C6PDA3"/>
<dbReference type="Pfam" id="PF26039">
    <property type="entry name" value="Dcst2"/>
    <property type="match status" value="1"/>
</dbReference>
<feature type="compositionally biased region" description="Low complexity" evidence="5">
    <location>
        <begin position="751"/>
        <end position="763"/>
    </location>
</feature>
<sequence length="771" mass="85198">MPLFALILNSKVQISKVPLKACSPVVLKEPPLLSEPPVLSAEKMKTNHTALADGGGALRTVVGRLRGRFSGPNRWRNARRHLLQSGRSLLAFGFGLFLASLHGVVGLFVQKQPLWFCFYTTQVLAAATAFGMGLSASVRASVMIVLPSLFSNFGKKFLLFLFLSLLWSGPVTNTMENIERTSASLLCGAELAANQTQELMQRAGTPLFSSLDKIREIGRNALAAAGRIRSFIDTLTESARHVARTLRNVLHFLVDIGDVCNEQLGTPFRKCWALFSEARGNCDELLGEFSFLCDIVDGFRPLCHLARAGELFCTIPSYIARHLKERLEAPVVAAFARIRRELEFNFSASVTYDVAANSTRSLQEITQDIMGEVSSRIHVFQQLGKPIAYAGFVLLLLSFIRAVQYRRKYLCDLNFDNIYITRTFEELERQVSSQGGASVLPLTPREAKIYLTPLSFRLNAKEKRLVLQDVISVFRHLVLGSLVVALDFLVFWLLDQVHHLVEEDVVARAPVLVRVAVNGTGYASDIFRDLVASFNILQQGNITVISRKCLLVPSEPDRTTCFILGFLLGLALLLSLTRGFVQRCRRLICARCYPERELGRLRHLRQQILDQRRTLGIALRSAAARFRADQGEGGAWGGLEKLLLPLPGGAHLCRLLARLLAPVSCLSCGEVLTESNMAACDAPQCPGLYCRPCFHSLGNTCTVCVGPLTPDLEDIEEEEYDSSDEDEGAESTTAGGADRNQEESSEDDWSSADSGSSFRSVRSLQRISVHP</sequence>
<feature type="transmembrane region" description="Helical" evidence="6">
    <location>
        <begin position="89"/>
        <end position="109"/>
    </location>
</feature>
<feature type="domain" description="E3 ubiquitin-protein ligase DCST1-like C-terminal" evidence="8">
    <location>
        <begin position="664"/>
        <end position="705"/>
    </location>
</feature>
<proteinExistence type="predicted"/>
<evidence type="ECO:0000256" key="1">
    <source>
        <dbReference type="ARBA" id="ARBA00004141"/>
    </source>
</evidence>
<evidence type="ECO:0000256" key="5">
    <source>
        <dbReference type="SAM" id="MobiDB-lite"/>
    </source>
</evidence>
<dbReference type="Proteomes" id="UP000324091">
    <property type="component" value="Chromosome 12"/>
</dbReference>
<name>A0A5C6PDA3_9TELE</name>
<dbReference type="GO" id="GO:0016020">
    <property type="term" value="C:membrane"/>
    <property type="evidence" value="ECO:0007669"/>
    <property type="project" value="UniProtKB-SubCell"/>
</dbReference>
<keyword evidence="4 6" id="KW-0472">Membrane</keyword>
<keyword evidence="10" id="KW-1185">Reference proteome</keyword>
<feature type="compositionally biased region" description="Acidic residues" evidence="5">
    <location>
        <begin position="716"/>
        <end position="729"/>
    </location>
</feature>
<feature type="transmembrane region" description="Helical" evidence="6">
    <location>
        <begin position="386"/>
        <end position="403"/>
    </location>
</feature>
<protein>
    <submittedName>
        <fullName evidence="9">DC-STAMP domain-containing protein 2</fullName>
    </submittedName>
</protein>
<dbReference type="Pfam" id="PF26037">
    <property type="entry name" value="zf-RING_DCST1_C"/>
    <property type="match status" value="1"/>
</dbReference>
<dbReference type="InterPro" id="IPR051856">
    <property type="entry name" value="CSR-E3_Ligase_Protein"/>
</dbReference>
<feature type="domain" description="Dendritic cell-specific transmembrane protein-like" evidence="7">
    <location>
        <begin position="415"/>
        <end position="605"/>
    </location>
</feature>
<comment type="subcellular location">
    <subcellularLocation>
        <location evidence="1">Membrane</location>
        <topology evidence="1">Multi-pass membrane protein</topology>
    </subcellularLocation>
</comment>
<evidence type="ECO:0000259" key="8">
    <source>
        <dbReference type="Pfam" id="PF26037"/>
    </source>
</evidence>
<accession>A0A5C6PDA3</accession>
<comment type="caution">
    <text evidence="9">The sequence shown here is derived from an EMBL/GenBank/DDBJ whole genome shotgun (WGS) entry which is preliminary data.</text>
</comment>
<gene>
    <name evidence="9" type="ORF">D4764_12G0011740</name>
</gene>
<feature type="transmembrane region" description="Helical" evidence="6">
    <location>
        <begin position="562"/>
        <end position="581"/>
    </location>
</feature>
<dbReference type="PANTHER" id="PTHR21041:SF6">
    <property type="entry name" value="DC-STAMP DOMAIN-CONTAINING PROTEIN 2"/>
    <property type="match status" value="1"/>
</dbReference>
<keyword evidence="2 6" id="KW-0812">Transmembrane</keyword>
<evidence type="ECO:0000259" key="7">
    <source>
        <dbReference type="Pfam" id="PF07782"/>
    </source>
</evidence>
<dbReference type="InterPro" id="IPR012858">
    <property type="entry name" value="DC_STAMP-like"/>
</dbReference>
<evidence type="ECO:0000313" key="10">
    <source>
        <dbReference type="Proteomes" id="UP000324091"/>
    </source>
</evidence>
<evidence type="ECO:0000256" key="4">
    <source>
        <dbReference type="ARBA" id="ARBA00023136"/>
    </source>
</evidence>
<feature type="transmembrane region" description="Helical" evidence="6">
    <location>
        <begin position="473"/>
        <end position="494"/>
    </location>
</feature>
<reference evidence="9 10" key="1">
    <citation type="submission" date="2019-04" db="EMBL/GenBank/DDBJ databases">
        <title>Chromosome genome assembly for Takifugu flavidus.</title>
        <authorList>
            <person name="Xiao S."/>
        </authorList>
    </citation>
    <scope>NUCLEOTIDE SEQUENCE [LARGE SCALE GENOMIC DNA]</scope>
    <source>
        <strain evidence="9">HTHZ2018</strain>
        <tissue evidence="9">Muscle</tissue>
    </source>
</reference>
<organism evidence="9 10">
    <name type="scientific">Takifugu flavidus</name>
    <name type="common">sansaifugu</name>
    <dbReference type="NCBI Taxonomy" id="433684"/>
    <lineage>
        <taxon>Eukaryota</taxon>
        <taxon>Metazoa</taxon>
        <taxon>Chordata</taxon>
        <taxon>Craniata</taxon>
        <taxon>Vertebrata</taxon>
        <taxon>Euteleostomi</taxon>
        <taxon>Actinopterygii</taxon>
        <taxon>Neopterygii</taxon>
        <taxon>Teleostei</taxon>
        <taxon>Neoteleostei</taxon>
        <taxon>Acanthomorphata</taxon>
        <taxon>Eupercaria</taxon>
        <taxon>Tetraodontiformes</taxon>
        <taxon>Tetradontoidea</taxon>
        <taxon>Tetraodontidae</taxon>
        <taxon>Takifugu</taxon>
    </lineage>
</organism>
<dbReference type="Pfam" id="PF07782">
    <property type="entry name" value="DC_STAMP"/>
    <property type="match status" value="1"/>
</dbReference>
<evidence type="ECO:0000256" key="2">
    <source>
        <dbReference type="ARBA" id="ARBA00022692"/>
    </source>
</evidence>
<dbReference type="PANTHER" id="PTHR21041">
    <property type="entry name" value="DENDRITIC CELL-SPECIFIC TRANSMEMBRANE PROTEIN"/>
    <property type="match status" value="1"/>
</dbReference>
<evidence type="ECO:0000256" key="3">
    <source>
        <dbReference type="ARBA" id="ARBA00022989"/>
    </source>
</evidence>
<feature type="region of interest" description="Disordered" evidence="5">
    <location>
        <begin position="716"/>
        <end position="771"/>
    </location>
</feature>
<evidence type="ECO:0000256" key="6">
    <source>
        <dbReference type="SAM" id="Phobius"/>
    </source>
</evidence>
<dbReference type="InterPro" id="IPR058842">
    <property type="entry name" value="DCST1_C"/>
</dbReference>
<evidence type="ECO:0000313" key="9">
    <source>
        <dbReference type="EMBL" id="TWW77784.1"/>
    </source>
</evidence>